<dbReference type="InterPro" id="IPR017583">
    <property type="entry name" value="Tagatose/fructose_Pkinase"/>
</dbReference>
<dbReference type="eggNOG" id="COG1105">
    <property type="taxonomic scope" value="Bacteria"/>
</dbReference>
<dbReference type="Gene3D" id="3.40.1190.20">
    <property type="match status" value="1"/>
</dbReference>
<keyword evidence="10" id="KW-1185">Reference proteome</keyword>
<dbReference type="Pfam" id="PF00294">
    <property type="entry name" value="PfkB"/>
    <property type="match status" value="1"/>
</dbReference>
<evidence type="ECO:0000256" key="6">
    <source>
        <dbReference type="PIRNR" id="PIRNR000535"/>
    </source>
</evidence>
<proteinExistence type="inferred from homology"/>
<sequence>MIVTLTANPSLDRAVALAGPLRPGGEVQSAPSSREDAGGKGITVARVVAAAGIPTLAVLPLAGDDPFVALLRSAAVPARPVAIRGHARANLTITDPAGVTTKLNLPGATLRAEEAEALGAAVVDACAGASWLVLAGSLPPGVGDDFYVTVIRAVRERWGEAAPHVAVDTSGEALRRVVADAHPDLIKPNDDELAELSGVALDPGDVERSVLRVARTLVPGRVGAALITLGSRGSVLVRPSGGYVAAARASECRTPSGPGTAPWPVTCWPTSPERPLPSGSPAPSATAPPRRSPEPRPRVPRT</sequence>
<dbReference type="PATRIC" id="fig|1389489.3.peg.1978"/>
<evidence type="ECO:0000259" key="8">
    <source>
        <dbReference type="Pfam" id="PF00294"/>
    </source>
</evidence>
<dbReference type="InterPro" id="IPR029056">
    <property type="entry name" value="Ribokinase-like"/>
</dbReference>
<evidence type="ECO:0000313" key="9">
    <source>
        <dbReference type="EMBL" id="AGW42047.1"/>
    </source>
</evidence>
<dbReference type="PANTHER" id="PTHR46566:SF5">
    <property type="entry name" value="1-PHOSPHOFRUCTOKINASE"/>
    <property type="match status" value="1"/>
</dbReference>
<evidence type="ECO:0000256" key="5">
    <source>
        <dbReference type="ARBA" id="ARBA00022840"/>
    </source>
</evidence>
<dbReference type="PANTHER" id="PTHR46566">
    <property type="entry name" value="1-PHOSPHOFRUCTOKINASE-RELATED"/>
    <property type="match status" value="1"/>
</dbReference>
<organism evidence="9 10">
    <name type="scientific">Leifsonia xyli subsp. cynodontis DSM 46306</name>
    <dbReference type="NCBI Taxonomy" id="1389489"/>
    <lineage>
        <taxon>Bacteria</taxon>
        <taxon>Bacillati</taxon>
        <taxon>Actinomycetota</taxon>
        <taxon>Actinomycetes</taxon>
        <taxon>Micrococcales</taxon>
        <taxon>Microbacteriaceae</taxon>
        <taxon>Leifsonia</taxon>
    </lineage>
</organism>
<protein>
    <recommendedName>
        <fullName evidence="8">Carbohydrate kinase PfkB domain-containing protein</fullName>
    </recommendedName>
</protein>
<dbReference type="SUPFAM" id="SSF53613">
    <property type="entry name" value="Ribokinase-like"/>
    <property type="match status" value="1"/>
</dbReference>
<dbReference type="STRING" id="1389489.O159_20620"/>
<evidence type="ECO:0000256" key="2">
    <source>
        <dbReference type="ARBA" id="ARBA00022679"/>
    </source>
</evidence>
<reference evidence="9 10" key="1">
    <citation type="journal article" date="2013" name="Genome Announc.">
        <title>Complete Genome Sequence of Leifsonia xyli subsp. cynodontis Strain DSM46306, a Gram-Positive Bacterial Pathogen of Grasses.</title>
        <authorList>
            <person name="Monteiro-Vitorello C.B."/>
            <person name="Zerillo M.M."/>
            <person name="Van Sluys M.A."/>
            <person name="Camargo L.E."/>
            <person name="Kitajima J.P."/>
        </authorList>
    </citation>
    <scope>NUCLEOTIDE SEQUENCE [LARGE SCALE GENOMIC DNA]</scope>
    <source>
        <strain evidence="9 10">DSM 46306</strain>
    </source>
</reference>
<evidence type="ECO:0000256" key="1">
    <source>
        <dbReference type="ARBA" id="ARBA00010688"/>
    </source>
</evidence>
<dbReference type="InterPro" id="IPR011611">
    <property type="entry name" value="PfkB_dom"/>
</dbReference>
<feature type="compositionally biased region" description="Basic and acidic residues" evidence="7">
    <location>
        <begin position="291"/>
        <end position="302"/>
    </location>
</feature>
<evidence type="ECO:0000313" key="10">
    <source>
        <dbReference type="Proteomes" id="UP000016743"/>
    </source>
</evidence>
<evidence type="ECO:0000256" key="4">
    <source>
        <dbReference type="ARBA" id="ARBA00022777"/>
    </source>
</evidence>
<keyword evidence="2 6" id="KW-0808">Transferase</keyword>
<dbReference type="HOGENOM" id="CLU_050013_0_0_11"/>
<dbReference type="Proteomes" id="UP000016743">
    <property type="component" value="Chromosome"/>
</dbReference>
<dbReference type="GO" id="GO:0005524">
    <property type="term" value="F:ATP binding"/>
    <property type="evidence" value="ECO:0007669"/>
    <property type="project" value="UniProtKB-KW"/>
</dbReference>
<feature type="region of interest" description="Disordered" evidence="7">
    <location>
        <begin position="250"/>
        <end position="302"/>
    </location>
</feature>
<keyword evidence="5" id="KW-0067">ATP-binding</keyword>
<accession>U3PBD5</accession>
<comment type="similarity">
    <text evidence="1">Belongs to the carbohydrate kinase PfkB family.</text>
</comment>
<keyword evidence="4" id="KW-0418">Kinase</keyword>
<name>U3PBD5_LEIXC</name>
<dbReference type="AlphaFoldDB" id="U3PBD5"/>
<dbReference type="PIRSF" id="PIRSF000535">
    <property type="entry name" value="1PFK/6PFK/LacC"/>
    <property type="match status" value="1"/>
</dbReference>
<dbReference type="GO" id="GO:0005829">
    <property type="term" value="C:cytosol"/>
    <property type="evidence" value="ECO:0007669"/>
    <property type="project" value="TreeGrafter"/>
</dbReference>
<evidence type="ECO:0000256" key="7">
    <source>
        <dbReference type="SAM" id="MobiDB-lite"/>
    </source>
</evidence>
<dbReference type="KEGG" id="lxy:O159_20620"/>
<dbReference type="NCBIfam" id="TIGR03168">
    <property type="entry name" value="1-PFK"/>
    <property type="match status" value="1"/>
</dbReference>
<gene>
    <name evidence="9" type="ORF">O159_20620</name>
</gene>
<evidence type="ECO:0000256" key="3">
    <source>
        <dbReference type="ARBA" id="ARBA00022741"/>
    </source>
</evidence>
<dbReference type="EMBL" id="CP006734">
    <property type="protein sequence ID" value="AGW42047.1"/>
    <property type="molecule type" value="Genomic_DNA"/>
</dbReference>
<feature type="domain" description="Carbohydrate kinase PfkB" evidence="8">
    <location>
        <begin position="25"/>
        <end position="243"/>
    </location>
</feature>
<keyword evidence="3" id="KW-0547">Nucleotide-binding</keyword>
<dbReference type="GO" id="GO:0008443">
    <property type="term" value="F:phosphofructokinase activity"/>
    <property type="evidence" value="ECO:0007669"/>
    <property type="project" value="TreeGrafter"/>
</dbReference>